<dbReference type="EMBL" id="JBHSIV010000031">
    <property type="protein sequence ID" value="MFC5065117.1"/>
    <property type="molecule type" value="Genomic_DNA"/>
</dbReference>
<gene>
    <name evidence="4" type="ORF">ACFPBZ_23070</name>
</gene>
<dbReference type="PANTHER" id="PTHR48090:SF7">
    <property type="entry name" value="RFBJ PROTEIN"/>
    <property type="match status" value="1"/>
</dbReference>
<accession>A0ABV9YTA5</accession>
<name>A0ABV9YTA5_9PSEU</name>
<keyword evidence="5" id="KW-1185">Reference proteome</keyword>
<dbReference type="SUPFAM" id="SSF53448">
    <property type="entry name" value="Nucleotide-diphospho-sugar transferases"/>
    <property type="match status" value="1"/>
</dbReference>
<comment type="similarity">
    <text evidence="1">Belongs to the glycosyltransferase 2 family.</text>
</comment>
<dbReference type="PANTHER" id="PTHR48090">
    <property type="entry name" value="UNDECAPRENYL-PHOSPHATE 4-DEOXY-4-FORMAMIDO-L-ARABINOSE TRANSFERASE-RELATED"/>
    <property type="match status" value="1"/>
</dbReference>
<dbReference type="Gene3D" id="3.90.550.10">
    <property type="entry name" value="Spore Coat Polysaccharide Biosynthesis Protein SpsA, Chain A"/>
    <property type="match status" value="1"/>
</dbReference>
<evidence type="ECO:0000313" key="5">
    <source>
        <dbReference type="Proteomes" id="UP001595947"/>
    </source>
</evidence>
<dbReference type="CDD" id="cd04179">
    <property type="entry name" value="DPM_DPG-synthase_like"/>
    <property type="match status" value="1"/>
</dbReference>
<feature type="compositionally biased region" description="Pro residues" evidence="2">
    <location>
        <begin position="24"/>
        <end position="43"/>
    </location>
</feature>
<evidence type="ECO:0000259" key="3">
    <source>
        <dbReference type="Pfam" id="PF00535"/>
    </source>
</evidence>
<feature type="domain" description="Glycosyltransferase 2-like" evidence="3">
    <location>
        <begin position="70"/>
        <end position="241"/>
    </location>
</feature>
<dbReference type="InterPro" id="IPR050256">
    <property type="entry name" value="Glycosyltransferase_2"/>
</dbReference>
<dbReference type="InterPro" id="IPR001173">
    <property type="entry name" value="Glyco_trans_2-like"/>
</dbReference>
<proteinExistence type="inferred from homology"/>
<protein>
    <submittedName>
        <fullName evidence="4">Glycosyltransferase family 2 protein</fullName>
    </submittedName>
</protein>
<evidence type="ECO:0000256" key="1">
    <source>
        <dbReference type="ARBA" id="ARBA00006739"/>
    </source>
</evidence>
<organism evidence="4 5">
    <name type="scientific">Actinomycetospora atypica</name>
    <dbReference type="NCBI Taxonomy" id="1290095"/>
    <lineage>
        <taxon>Bacteria</taxon>
        <taxon>Bacillati</taxon>
        <taxon>Actinomycetota</taxon>
        <taxon>Actinomycetes</taxon>
        <taxon>Pseudonocardiales</taxon>
        <taxon>Pseudonocardiaceae</taxon>
        <taxon>Actinomycetospora</taxon>
    </lineage>
</organism>
<comment type="caution">
    <text evidence="4">The sequence shown here is derived from an EMBL/GenBank/DDBJ whole genome shotgun (WGS) entry which is preliminary data.</text>
</comment>
<dbReference type="Proteomes" id="UP001595947">
    <property type="component" value="Unassembled WGS sequence"/>
</dbReference>
<sequence>MTRDLVRAGVRERREAVARSLRSVPPPATPLPVTAPPATPAGPSPRVSDVAVPSAHTGRMFSGPGPVRLSVLMPVLDEERTIAESVRTVLAQSYPCEVELVVVDDGSTDATPLELAAVVREHAAREQARRDEGLPPGPGLRVLTHARNAGKGAALSTAAAVAHGTHLLPFDADLEYSVDDIPRLLEPVLRGRCDVVYGTRLFGANTVYHSYHYALGNKFTTFAANVLFNAALTDLHTCLKLVPTALFRQFRPRTRGFALDTELTAWLLGHGVRPFEVPVSYYGRSHSMGKKITWRDGVACLHTLGRVRFARRPPLVVGPPVVPAPREPEPVLVDGGLPT</sequence>
<evidence type="ECO:0000313" key="4">
    <source>
        <dbReference type="EMBL" id="MFC5065117.1"/>
    </source>
</evidence>
<dbReference type="InterPro" id="IPR029044">
    <property type="entry name" value="Nucleotide-diphossugar_trans"/>
</dbReference>
<dbReference type="Pfam" id="PF00535">
    <property type="entry name" value="Glycos_transf_2"/>
    <property type="match status" value="1"/>
</dbReference>
<feature type="region of interest" description="Disordered" evidence="2">
    <location>
        <begin position="17"/>
        <end position="50"/>
    </location>
</feature>
<dbReference type="RefSeq" id="WP_378038454.1">
    <property type="nucleotide sequence ID" value="NZ_JBHSIV010000031.1"/>
</dbReference>
<reference evidence="5" key="1">
    <citation type="journal article" date="2019" name="Int. J. Syst. Evol. Microbiol.">
        <title>The Global Catalogue of Microorganisms (GCM) 10K type strain sequencing project: providing services to taxonomists for standard genome sequencing and annotation.</title>
        <authorList>
            <consortium name="The Broad Institute Genomics Platform"/>
            <consortium name="The Broad Institute Genome Sequencing Center for Infectious Disease"/>
            <person name="Wu L."/>
            <person name="Ma J."/>
        </authorList>
    </citation>
    <scope>NUCLEOTIDE SEQUENCE [LARGE SCALE GENOMIC DNA]</scope>
    <source>
        <strain evidence="5">CGMCC 4.7093</strain>
    </source>
</reference>
<evidence type="ECO:0000256" key="2">
    <source>
        <dbReference type="SAM" id="MobiDB-lite"/>
    </source>
</evidence>